<dbReference type="InterPro" id="IPR018791">
    <property type="entry name" value="UV_resistance/autophagy_Atg14"/>
</dbReference>
<feature type="region of interest" description="Disordered" evidence="5">
    <location>
        <begin position="271"/>
        <end position="293"/>
    </location>
</feature>
<dbReference type="GO" id="GO:0000149">
    <property type="term" value="F:SNARE binding"/>
    <property type="evidence" value="ECO:0007669"/>
    <property type="project" value="TreeGrafter"/>
</dbReference>
<dbReference type="OMA" id="HYRFEYG"/>
<evidence type="ECO:0000256" key="5">
    <source>
        <dbReference type="SAM" id="MobiDB-lite"/>
    </source>
</evidence>
<proteinExistence type="inferred from homology"/>
<reference evidence="6 7" key="2">
    <citation type="journal article" date="2012" name="PLoS Pathog.">
        <title>Diverse lifestyles and strategies of plant pathogenesis encoded in the genomes of eighteen Dothideomycetes fungi.</title>
        <authorList>
            <person name="Ohm R.A."/>
            <person name="Feau N."/>
            <person name="Henrissat B."/>
            <person name="Schoch C.L."/>
            <person name="Horwitz B.A."/>
            <person name="Barry K.W."/>
            <person name="Condon B.J."/>
            <person name="Copeland A.C."/>
            <person name="Dhillon B."/>
            <person name="Glaser F."/>
            <person name="Hesse C.N."/>
            <person name="Kosti I."/>
            <person name="LaButti K."/>
            <person name="Lindquist E.A."/>
            <person name="Lucas S."/>
            <person name="Salamov A.A."/>
            <person name="Bradshaw R.E."/>
            <person name="Ciuffetti L."/>
            <person name="Hamelin R.C."/>
            <person name="Kema G.H.J."/>
            <person name="Lawrence C."/>
            <person name="Scott J.A."/>
            <person name="Spatafora J.W."/>
            <person name="Turgeon B.G."/>
            <person name="de Wit P.J.G.M."/>
            <person name="Zhong S."/>
            <person name="Goodwin S.B."/>
            <person name="Grigoriev I.V."/>
        </authorList>
    </citation>
    <scope>NUCLEOTIDE SEQUENCE [LARGE SCALE GENOMIC DNA]</scope>
    <source>
        <strain evidence="7">NZE10 / CBS 128990</strain>
    </source>
</reference>
<dbReference type="GO" id="GO:0032991">
    <property type="term" value="C:protein-containing complex"/>
    <property type="evidence" value="ECO:0007669"/>
    <property type="project" value="UniProtKB-ARBA"/>
</dbReference>
<dbReference type="Proteomes" id="UP000016933">
    <property type="component" value="Unassembled WGS sequence"/>
</dbReference>
<feature type="compositionally biased region" description="Basic and acidic residues" evidence="5">
    <location>
        <begin position="630"/>
        <end position="640"/>
    </location>
</feature>
<evidence type="ECO:0000256" key="4">
    <source>
        <dbReference type="SAM" id="Coils"/>
    </source>
</evidence>
<dbReference type="Pfam" id="PF10186">
    <property type="entry name" value="ATG14"/>
    <property type="match status" value="1"/>
</dbReference>
<feature type="compositionally biased region" description="Basic and acidic residues" evidence="5">
    <location>
        <begin position="399"/>
        <end position="417"/>
    </location>
</feature>
<dbReference type="GO" id="GO:0035493">
    <property type="term" value="P:SNARE complex assembly"/>
    <property type="evidence" value="ECO:0007669"/>
    <property type="project" value="TreeGrafter"/>
</dbReference>
<feature type="coiled-coil region" evidence="4">
    <location>
        <begin position="353"/>
        <end position="381"/>
    </location>
</feature>
<dbReference type="EMBL" id="KB446536">
    <property type="protein sequence ID" value="EME47941.1"/>
    <property type="molecule type" value="Genomic_DNA"/>
</dbReference>
<gene>
    <name evidence="6" type="ORF">DOTSEDRAFT_69766</name>
</gene>
<evidence type="ECO:0000256" key="2">
    <source>
        <dbReference type="ARBA" id="ARBA00013807"/>
    </source>
</evidence>
<name>N1PWM3_DOTSN</name>
<feature type="compositionally biased region" description="Polar residues" evidence="5">
    <location>
        <begin position="607"/>
        <end position="618"/>
    </location>
</feature>
<feature type="region of interest" description="Disordered" evidence="5">
    <location>
        <begin position="95"/>
        <end position="151"/>
    </location>
</feature>
<dbReference type="eggNOG" id="KOG2896">
    <property type="taxonomic scope" value="Eukaryota"/>
</dbReference>
<evidence type="ECO:0000256" key="1">
    <source>
        <dbReference type="ARBA" id="ARBA00009574"/>
    </source>
</evidence>
<reference evidence="7" key="1">
    <citation type="journal article" date="2012" name="PLoS Genet.">
        <title>The genomes of the fungal plant pathogens Cladosporium fulvum and Dothistroma septosporum reveal adaptation to different hosts and lifestyles but also signatures of common ancestry.</title>
        <authorList>
            <person name="de Wit P.J.G.M."/>
            <person name="van der Burgt A."/>
            <person name="Oekmen B."/>
            <person name="Stergiopoulos I."/>
            <person name="Abd-Elsalam K.A."/>
            <person name="Aerts A.L."/>
            <person name="Bahkali A.H."/>
            <person name="Beenen H.G."/>
            <person name="Chettri P."/>
            <person name="Cox M.P."/>
            <person name="Datema E."/>
            <person name="de Vries R.P."/>
            <person name="Dhillon B."/>
            <person name="Ganley A.R."/>
            <person name="Griffiths S.A."/>
            <person name="Guo Y."/>
            <person name="Hamelin R.C."/>
            <person name="Henrissat B."/>
            <person name="Kabir M.S."/>
            <person name="Jashni M.K."/>
            <person name="Kema G."/>
            <person name="Klaubauf S."/>
            <person name="Lapidus A."/>
            <person name="Levasseur A."/>
            <person name="Lindquist E."/>
            <person name="Mehrabi R."/>
            <person name="Ohm R.A."/>
            <person name="Owen T.J."/>
            <person name="Salamov A."/>
            <person name="Schwelm A."/>
            <person name="Schijlen E."/>
            <person name="Sun H."/>
            <person name="van den Burg H.A."/>
            <person name="van Ham R.C.H.J."/>
            <person name="Zhang S."/>
            <person name="Goodwin S.B."/>
            <person name="Grigoriev I.V."/>
            <person name="Collemare J."/>
            <person name="Bradshaw R.E."/>
        </authorList>
    </citation>
    <scope>NUCLEOTIDE SEQUENCE [LARGE SCALE GENOMIC DNA]</scope>
    <source>
        <strain evidence="7">NZE10 / CBS 128990</strain>
    </source>
</reference>
<dbReference type="OrthoDB" id="72772at2759"/>
<keyword evidence="3 4" id="KW-0175">Coiled coil</keyword>
<feature type="region of interest" description="Disordered" evidence="5">
    <location>
        <begin position="398"/>
        <end position="420"/>
    </location>
</feature>
<protein>
    <recommendedName>
        <fullName evidence="2">Autophagy-related protein 14</fullName>
    </recommendedName>
</protein>
<evidence type="ECO:0000313" key="7">
    <source>
        <dbReference type="Proteomes" id="UP000016933"/>
    </source>
</evidence>
<organism evidence="6 7">
    <name type="scientific">Dothistroma septosporum (strain NZE10 / CBS 128990)</name>
    <name type="common">Red band needle blight fungus</name>
    <name type="synonym">Mycosphaerella pini</name>
    <dbReference type="NCBI Taxonomy" id="675120"/>
    <lineage>
        <taxon>Eukaryota</taxon>
        <taxon>Fungi</taxon>
        <taxon>Dikarya</taxon>
        <taxon>Ascomycota</taxon>
        <taxon>Pezizomycotina</taxon>
        <taxon>Dothideomycetes</taxon>
        <taxon>Dothideomycetidae</taxon>
        <taxon>Mycosphaerellales</taxon>
        <taxon>Mycosphaerellaceae</taxon>
        <taxon>Dothistroma</taxon>
    </lineage>
</organism>
<dbReference type="PANTHER" id="PTHR15157">
    <property type="entry name" value="UV RADIATION RESISTANCE-ASSOCIATED GENE PROTEIN"/>
    <property type="match status" value="1"/>
</dbReference>
<comment type="similarity">
    <text evidence="1">Belongs to the ATG14 family.</text>
</comment>
<keyword evidence="7" id="KW-1185">Reference proteome</keyword>
<dbReference type="GO" id="GO:0000323">
    <property type="term" value="C:lytic vacuole"/>
    <property type="evidence" value="ECO:0007669"/>
    <property type="project" value="TreeGrafter"/>
</dbReference>
<accession>N1PWM3</accession>
<dbReference type="GO" id="GO:0005768">
    <property type="term" value="C:endosome"/>
    <property type="evidence" value="ECO:0007669"/>
    <property type="project" value="TreeGrafter"/>
</dbReference>
<evidence type="ECO:0000256" key="3">
    <source>
        <dbReference type="ARBA" id="ARBA00023054"/>
    </source>
</evidence>
<dbReference type="PANTHER" id="PTHR15157:SF5">
    <property type="entry name" value="UV RADIATION RESISTANCE-ASSOCIATED GENE PROTEIN"/>
    <property type="match status" value="1"/>
</dbReference>
<dbReference type="STRING" id="675120.N1PWM3"/>
<feature type="region of interest" description="Disordered" evidence="5">
    <location>
        <begin position="606"/>
        <end position="648"/>
    </location>
</feature>
<dbReference type="HOGENOM" id="CLU_009375_1_0_1"/>
<sequence>MAQSTSQSSSLNQAEGTWLLPSNRKLRNLVSISLRNISLADPCPSRSRSKAIDDDALPQTLKSPAKLVALREQKALGHSRSSTDLHAVLEEAATHSAATDEAVVNGSPVAGEQKQRTPGAALDSPRRPEFKRLRRRSTIEWANATPQKRQERLENMTKERMADVFFSVHVKCVEEPVYVSETVQKTMNPTFRHIAWLNCGPGVTRRKELSLRVWARGAKLGSWQQLLHLKLELSALQYLGRSLDDLDRSLPQNAVLFHMIDGIYTSFSDSLSDYGPPGPDSSQRKKTAASQRSLPTSSFDALLRLSKLDDSIQDALATRDQLAHGLEVLLQNNRQALCERDEVAETEDRLMTIDYAKKTVEKQLEKAQKQQEEKRQSLSVRRRLMKTDSVLRGAIAKKMRQDRSDSYTSRDEHDATRRAVQNQRRRVCEDIQRCYPIETVDGKTLGFSIRELHLPNSEDLDLEQPEVVSAALGHVAHVLQLLAFYLKQNLPYPVIPRGSNSTVYDPISLLQHNSRSASANAEQTLRTYPLFSKSVPRFRFEYAVFLLNQDIRVLLESAYNLRVLDIRQTLPNLKYLLFVATAGEGELPARKAGGVRGLMRVPALERSGSQDSTASGMSGLTLIGNGKPRGAADRLREISGKGKNAVPV</sequence>
<evidence type="ECO:0000313" key="6">
    <source>
        <dbReference type="EMBL" id="EME47941.1"/>
    </source>
</evidence>
<dbReference type="AlphaFoldDB" id="N1PWM3"/>